<dbReference type="InterPro" id="IPR005828">
    <property type="entry name" value="MFS_sugar_transport-like"/>
</dbReference>
<evidence type="ECO:0000256" key="5">
    <source>
        <dbReference type="ARBA" id="ARBA00022989"/>
    </source>
</evidence>
<dbReference type="Pfam" id="PF00083">
    <property type="entry name" value="Sugar_tr"/>
    <property type="match status" value="1"/>
</dbReference>
<dbReference type="GO" id="GO:0016020">
    <property type="term" value="C:membrane"/>
    <property type="evidence" value="ECO:0007669"/>
    <property type="project" value="UniProtKB-SubCell"/>
</dbReference>
<dbReference type="EMBL" id="MG777492">
    <property type="protein sequence ID" value="AUW31123.1"/>
    <property type="molecule type" value="Genomic_DNA"/>
</dbReference>
<evidence type="ECO:0000256" key="4">
    <source>
        <dbReference type="ARBA" id="ARBA00022692"/>
    </source>
</evidence>
<feature type="transmembrane region" description="Helical" evidence="8">
    <location>
        <begin position="337"/>
        <end position="355"/>
    </location>
</feature>
<feature type="transmembrane region" description="Helical" evidence="8">
    <location>
        <begin position="62"/>
        <end position="82"/>
    </location>
</feature>
<dbReference type="InterPro" id="IPR003663">
    <property type="entry name" value="Sugar/inositol_transpt"/>
</dbReference>
<dbReference type="PANTHER" id="PTHR48022:SF7">
    <property type="entry name" value="MAJOR FACILITATOR SUPERFAMILY (MFS) PROFILE DOMAIN-CONTAINING PROTEIN-RELATED"/>
    <property type="match status" value="1"/>
</dbReference>
<keyword evidence="5 8" id="KW-1133">Transmembrane helix</keyword>
<evidence type="ECO:0000256" key="6">
    <source>
        <dbReference type="ARBA" id="ARBA00023136"/>
    </source>
</evidence>
<dbReference type="PRINTS" id="PR00171">
    <property type="entry name" value="SUGRTRNSPORT"/>
</dbReference>
<dbReference type="InterPro" id="IPR020846">
    <property type="entry name" value="MFS_dom"/>
</dbReference>
<feature type="transmembrane region" description="Helical" evidence="8">
    <location>
        <begin position="425"/>
        <end position="442"/>
    </location>
</feature>
<evidence type="ECO:0000256" key="1">
    <source>
        <dbReference type="ARBA" id="ARBA00004141"/>
    </source>
</evidence>
<keyword evidence="3 7" id="KW-0813">Transport</keyword>
<evidence type="ECO:0000313" key="10">
    <source>
        <dbReference type="EMBL" id="ANM86388.1"/>
    </source>
</evidence>
<evidence type="ECO:0000256" key="2">
    <source>
        <dbReference type="ARBA" id="ARBA00010992"/>
    </source>
</evidence>
<keyword evidence="6 8" id="KW-0472">Membrane</keyword>
<name>A0A1Z1C486_CLAUC</name>
<keyword evidence="4 8" id="KW-0812">Transmembrane</keyword>
<evidence type="ECO:0000313" key="11">
    <source>
        <dbReference type="EMBL" id="AUW31123.1"/>
    </source>
</evidence>
<evidence type="ECO:0000256" key="7">
    <source>
        <dbReference type="RuleBase" id="RU003346"/>
    </source>
</evidence>
<dbReference type="NCBIfam" id="TIGR00879">
    <property type="entry name" value="SP"/>
    <property type="match status" value="1"/>
</dbReference>
<comment type="similarity">
    <text evidence="2 7">Belongs to the major facilitator superfamily. Sugar transporter (TC 2.A.1.1) family.</text>
</comment>
<keyword evidence="10" id="KW-0762">Sugar transport</keyword>
<dbReference type="InterPro" id="IPR005829">
    <property type="entry name" value="Sugar_transporter_CS"/>
</dbReference>
<evidence type="ECO:0000256" key="3">
    <source>
        <dbReference type="ARBA" id="ARBA00022448"/>
    </source>
</evidence>
<dbReference type="PROSITE" id="PS00216">
    <property type="entry name" value="SUGAR_TRANSPORT_1"/>
    <property type="match status" value="1"/>
</dbReference>
<dbReference type="InterPro" id="IPR036259">
    <property type="entry name" value="MFS_trans_sf"/>
</dbReference>
<dbReference type="GO" id="GO:0005351">
    <property type="term" value="F:carbohydrate:proton symporter activity"/>
    <property type="evidence" value="ECO:0007669"/>
    <property type="project" value="TreeGrafter"/>
</dbReference>
<proteinExistence type="inferred from homology"/>
<organism evidence="10">
    <name type="scientific">Cladonia uncialis subsp. uncialis</name>
    <dbReference type="NCBI Taxonomy" id="180999"/>
    <lineage>
        <taxon>Eukaryota</taxon>
        <taxon>Fungi</taxon>
        <taxon>Dikarya</taxon>
        <taxon>Ascomycota</taxon>
        <taxon>Pezizomycotina</taxon>
        <taxon>Lecanoromycetes</taxon>
        <taxon>OSLEUM clade</taxon>
        <taxon>Lecanoromycetidae</taxon>
        <taxon>Lecanorales</taxon>
        <taxon>Lecanorineae</taxon>
        <taxon>Cladoniaceae</taxon>
        <taxon>Cladonia</taxon>
    </lineage>
</organism>
<feature type="domain" description="Major facilitator superfamily (MFS) profile" evidence="9">
    <location>
        <begin position="20"/>
        <end position="472"/>
    </location>
</feature>
<accession>A0A1Z1C486</accession>
<dbReference type="AlphaFoldDB" id="A0A1Z1C486"/>
<dbReference type="PROSITE" id="PS50850">
    <property type="entry name" value="MFS"/>
    <property type="match status" value="1"/>
</dbReference>
<dbReference type="FunFam" id="1.20.1250.20:FF:000026">
    <property type="entry name" value="MFS quinate transporter QutD"/>
    <property type="match status" value="1"/>
</dbReference>
<dbReference type="SUPFAM" id="SSF103473">
    <property type="entry name" value="MFS general substrate transporter"/>
    <property type="match status" value="1"/>
</dbReference>
<feature type="transmembrane region" description="Helical" evidence="8">
    <location>
        <begin position="383"/>
        <end position="405"/>
    </location>
</feature>
<dbReference type="PANTHER" id="PTHR48022">
    <property type="entry name" value="PLASTIDIC GLUCOSE TRANSPORTER 4"/>
    <property type="match status" value="1"/>
</dbReference>
<evidence type="ECO:0000256" key="8">
    <source>
        <dbReference type="SAM" id="Phobius"/>
    </source>
</evidence>
<dbReference type="InterPro" id="IPR050360">
    <property type="entry name" value="MFS_Sugar_Transporters"/>
</dbReference>
<sequence length="529" mass="58940">MDARIDRKKSWAARAKPYFYGIAPTLGGYAFGYDTGSISGILVETQFNDYFNHPSNGLQGGITASIQAGAFVGSLLTGLFLADALGRRRTILCGAALFTIGIAISCASNNVECLIAGRIINGLSNGCTAMMVPLWQSEVTPKEIRGRIVSLQQCVINFGILSSFLIQYGCSFIGSNAAWRVPIGIQMIPTISLFCTMWFLPESPRWLLSKSRDNDALQVLARVHANGDQNDEYVRAEYAEIKEKFEWEQTIKKPSYLDLLFSKQYARRTYIGIGTQFWQQAVGINSILYYAPFLFQQAGVGSNEASLLSNVIEGVILNVVTWPNMYYLDTWGRRKPMIFGAIGMGISMLLIGVLLKAEGDPAYSPTSHKVNFNFTSNPAAGKAVIAFLYLYVASFAISWATPAWVVPAEIFPMITRGRANSMTTAMNWFVNFWFALYIPTALNNISWILYIIFAGISFLAAISTWCFQPETANRSLEEMDAMFDGRTMWIFTDKELCRVHPRRNALVDNVFEDEVDGKSVSGERFVERV</sequence>
<dbReference type="EMBL" id="KX264254">
    <property type="protein sequence ID" value="ANM86388.1"/>
    <property type="molecule type" value="Genomic_DNA"/>
</dbReference>
<feature type="transmembrane region" description="Helical" evidence="8">
    <location>
        <begin position="448"/>
        <end position="467"/>
    </location>
</feature>
<reference evidence="10" key="1">
    <citation type="submission" date="2016-05" db="EMBL/GenBank/DDBJ databases">
        <title>Lichen genome sequencing reveals its rich biosynthetic potential.</title>
        <authorList>
            <person name="Bertrand R.L."/>
            <person name="Abdel-Hameed M."/>
            <person name="Sorensen J.L."/>
        </authorList>
    </citation>
    <scope>NUCLEOTIDE SEQUENCE</scope>
</reference>
<reference evidence="11" key="2">
    <citation type="submission" date="2017-12" db="EMBL/GenBank/DDBJ databases">
        <title>Genome Sequencing Reveals a Rich Biosynthetic Potential.</title>
        <authorList>
            <person name="Bertrand R.L."/>
            <person name="Abdel-Hameed M.E."/>
            <person name="Sorensen J.L."/>
        </authorList>
    </citation>
    <scope>NUCLEOTIDE SEQUENCE</scope>
</reference>
<protein>
    <submittedName>
        <fullName evidence="10">Putative sugar transporter</fullName>
    </submittedName>
</protein>
<feature type="transmembrane region" description="Helical" evidence="8">
    <location>
        <begin position="21"/>
        <end position="42"/>
    </location>
</feature>
<comment type="subcellular location">
    <subcellularLocation>
        <location evidence="1">Membrane</location>
        <topology evidence="1">Multi-pass membrane protein</topology>
    </subcellularLocation>
</comment>
<evidence type="ECO:0000259" key="9">
    <source>
        <dbReference type="PROSITE" id="PS50850"/>
    </source>
</evidence>
<dbReference type="Gene3D" id="1.20.1250.20">
    <property type="entry name" value="MFS general substrate transporter like domains"/>
    <property type="match status" value="1"/>
</dbReference>